<feature type="transmembrane region" description="Helical" evidence="11">
    <location>
        <begin position="112"/>
        <end position="132"/>
    </location>
</feature>
<keyword evidence="7 11" id="KW-1133">Transmembrane helix</keyword>
<dbReference type="GO" id="GO:0045259">
    <property type="term" value="C:proton-transporting ATP synthase complex"/>
    <property type="evidence" value="ECO:0007669"/>
    <property type="project" value="UniProtKB-KW"/>
</dbReference>
<reference evidence="12 13" key="1">
    <citation type="submission" date="2010-08" db="EMBL/GenBank/DDBJ databases">
        <title>Complete sequence of Clostridium cellulovorans 743B.</title>
        <authorList>
            <consortium name="US DOE Joint Genome Institute"/>
            <person name="Lucas S."/>
            <person name="Copeland A."/>
            <person name="Lapidus A."/>
            <person name="Cheng J.-F."/>
            <person name="Bruce D."/>
            <person name="Goodwin L."/>
            <person name="Pitluck S."/>
            <person name="Chertkov O."/>
            <person name="Detter J.C."/>
            <person name="Han C."/>
            <person name="Tapia R."/>
            <person name="Land M."/>
            <person name="Hauser L."/>
            <person name="Chang Y.-J."/>
            <person name="Jeffries C."/>
            <person name="Kyrpides N."/>
            <person name="Ivanova N."/>
            <person name="Mikhailova N."/>
            <person name="Hemme C.L."/>
            <person name="Woyke T."/>
        </authorList>
    </citation>
    <scope>NUCLEOTIDE SEQUENCE [LARGE SCALE GENOMIC DNA]</scope>
    <source>
        <strain evidence="13">ATCC 35296 / DSM 3052 / OCM 3 / 743B</strain>
    </source>
</reference>
<dbReference type="EMBL" id="CP002160">
    <property type="protein sequence ID" value="ADL52745.1"/>
    <property type="molecule type" value="Genomic_DNA"/>
</dbReference>
<name>D9STL1_CLOC7</name>
<comment type="similarity">
    <text evidence="2 11">Belongs to the ATPase A chain family.</text>
</comment>
<dbReference type="CDD" id="cd00310">
    <property type="entry name" value="ATP-synt_Fo_a_6"/>
    <property type="match status" value="1"/>
</dbReference>
<dbReference type="eggNOG" id="COG0356">
    <property type="taxonomic scope" value="Bacteria"/>
</dbReference>
<comment type="caution">
    <text evidence="11">Lacks conserved residue(s) required for the propagation of feature annotation.</text>
</comment>
<keyword evidence="6 11" id="KW-0375">Hydrogen ion transport</keyword>
<comment type="function">
    <text evidence="11">Key component of the proton channel; it plays a direct role in the translocation of protons across the membrane.</text>
</comment>
<dbReference type="STRING" id="573061.Clocel_3055"/>
<dbReference type="SUPFAM" id="SSF81336">
    <property type="entry name" value="F1F0 ATP synthase subunit A"/>
    <property type="match status" value="1"/>
</dbReference>
<dbReference type="Gene3D" id="1.20.120.220">
    <property type="entry name" value="ATP synthase, F0 complex, subunit A"/>
    <property type="match status" value="1"/>
</dbReference>
<evidence type="ECO:0000313" key="12">
    <source>
        <dbReference type="EMBL" id="ADL52745.1"/>
    </source>
</evidence>
<organism evidence="12 13">
    <name type="scientific">Clostridium cellulovorans (strain ATCC 35296 / DSM 3052 / OCM 3 / 743B)</name>
    <dbReference type="NCBI Taxonomy" id="573061"/>
    <lineage>
        <taxon>Bacteria</taxon>
        <taxon>Bacillati</taxon>
        <taxon>Bacillota</taxon>
        <taxon>Clostridia</taxon>
        <taxon>Eubacteriales</taxon>
        <taxon>Clostridiaceae</taxon>
        <taxon>Clostridium</taxon>
    </lineage>
</organism>
<dbReference type="InterPro" id="IPR045082">
    <property type="entry name" value="ATP_syn_F0_a_bact/chloroplast"/>
</dbReference>
<dbReference type="AlphaFoldDB" id="D9STL1"/>
<accession>D9STL1</accession>
<comment type="subcellular location">
    <subcellularLocation>
        <location evidence="11">Cell membrane</location>
        <topology evidence="11">Multi-pass membrane protein</topology>
    </subcellularLocation>
    <subcellularLocation>
        <location evidence="1">Membrane</location>
        <topology evidence="1">Multi-pass membrane protein</topology>
    </subcellularLocation>
</comment>
<dbReference type="OrthoDB" id="9789241at2"/>
<evidence type="ECO:0000256" key="1">
    <source>
        <dbReference type="ARBA" id="ARBA00004141"/>
    </source>
</evidence>
<dbReference type="RefSeq" id="WP_010075840.1">
    <property type="nucleotide sequence ID" value="NC_014393.1"/>
</dbReference>
<dbReference type="InterPro" id="IPR023011">
    <property type="entry name" value="ATP_synth_F0_asu_AS"/>
</dbReference>
<evidence type="ECO:0000313" key="13">
    <source>
        <dbReference type="Proteomes" id="UP000002730"/>
    </source>
</evidence>
<keyword evidence="13" id="KW-1185">Reference proteome</keyword>
<dbReference type="Pfam" id="PF00119">
    <property type="entry name" value="ATP-synt_A"/>
    <property type="match status" value="1"/>
</dbReference>
<evidence type="ECO:0000256" key="7">
    <source>
        <dbReference type="ARBA" id="ARBA00022989"/>
    </source>
</evidence>
<dbReference type="PROSITE" id="PS00449">
    <property type="entry name" value="ATPASE_A"/>
    <property type="match status" value="1"/>
</dbReference>
<gene>
    <name evidence="11" type="primary">atpB</name>
    <name evidence="12" type="ordered locus">Clocel_3055</name>
</gene>
<dbReference type="Proteomes" id="UP000002730">
    <property type="component" value="Chromosome"/>
</dbReference>
<keyword evidence="4 11" id="KW-0138">CF(0)</keyword>
<protein>
    <recommendedName>
        <fullName evidence="11">ATP synthase subunit a</fullName>
    </recommendedName>
    <alternativeName>
        <fullName evidence="11">ATP synthase F0 sector subunit a</fullName>
    </alternativeName>
    <alternativeName>
        <fullName evidence="11">F-ATPase subunit 6</fullName>
    </alternativeName>
</protein>
<evidence type="ECO:0000256" key="10">
    <source>
        <dbReference type="ARBA" id="ARBA00023310"/>
    </source>
</evidence>
<evidence type="ECO:0000256" key="4">
    <source>
        <dbReference type="ARBA" id="ARBA00022547"/>
    </source>
</evidence>
<dbReference type="PANTHER" id="PTHR42823:SF3">
    <property type="entry name" value="ATP SYNTHASE SUBUNIT A, CHLOROPLASTIC"/>
    <property type="match status" value="1"/>
</dbReference>
<comment type="subunit">
    <text evidence="11">F-type ATPases have 2 components, CF(1) - the catalytic core - and CF(0) - the membrane proton channel. CF(1) has five subunits: alpha(3), beta(3), gamma(1), delta(1), epsilon(1). CF(0) has three main subunits: a(1), b(2) and c(9-12). The alpha and beta chains form an alternating ring which encloses part of the gamma chain. CF(1) is attached to CF(0) by a central stalk formed by the gamma and epsilon chains, while a peripheral stalk is formed by the delta and b chains.</text>
</comment>
<sequence>MGGKEADVVYWSTDVLKVPFKIDTTFIRLNIMMWSVMLIIIAVTFYFSRNLKVIPSRRQAVAETFVNFIRGLVDQNMGSQYKQFVPFVGTLALYLGLLNLIGLIGIKPPAANINIALSFGLIAFGVINGYAIKVNGLGHYLKGFAQPVAFIFPLNIVERLTFLLSTSLRLFGNLLAGTILVELIYEALAHLSEATSTAVEFSHVLTFNLFSLVIPIFPHMYFDIFDGLIQTYIVLMLVTINTKIIAEE</sequence>
<evidence type="ECO:0000256" key="2">
    <source>
        <dbReference type="ARBA" id="ARBA00006810"/>
    </source>
</evidence>
<keyword evidence="8 11" id="KW-0406">Ion transport</keyword>
<keyword evidence="3 11" id="KW-0813">Transport</keyword>
<keyword evidence="5 11" id="KW-0812">Transmembrane</keyword>
<dbReference type="GO" id="GO:0005886">
    <property type="term" value="C:plasma membrane"/>
    <property type="evidence" value="ECO:0007669"/>
    <property type="project" value="UniProtKB-SubCell"/>
</dbReference>
<keyword evidence="11" id="KW-1003">Cell membrane</keyword>
<dbReference type="PRINTS" id="PR00123">
    <property type="entry name" value="ATPASEA"/>
</dbReference>
<evidence type="ECO:0000256" key="11">
    <source>
        <dbReference type="HAMAP-Rule" id="MF_01393"/>
    </source>
</evidence>
<evidence type="ECO:0000256" key="9">
    <source>
        <dbReference type="ARBA" id="ARBA00023136"/>
    </source>
</evidence>
<dbReference type="HOGENOM" id="CLU_041018_2_0_9"/>
<dbReference type="KEGG" id="ccb:Clocel_3055"/>
<dbReference type="HAMAP" id="MF_01393">
    <property type="entry name" value="ATP_synth_a_bact"/>
    <property type="match status" value="1"/>
</dbReference>
<dbReference type="InterPro" id="IPR000568">
    <property type="entry name" value="ATP_synth_F0_asu"/>
</dbReference>
<feature type="transmembrane region" description="Helical" evidence="11">
    <location>
        <begin position="84"/>
        <end position="106"/>
    </location>
</feature>
<keyword evidence="10 11" id="KW-0066">ATP synthesis</keyword>
<dbReference type="GO" id="GO:0046933">
    <property type="term" value="F:proton-transporting ATP synthase activity, rotational mechanism"/>
    <property type="evidence" value="ECO:0007669"/>
    <property type="project" value="UniProtKB-UniRule"/>
</dbReference>
<evidence type="ECO:0000256" key="6">
    <source>
        <dbReference type="ARBA" id="ARBA00022781"/>
    </source>
</evidence>
<dbReference type="InterPro" id="IPR035908">
    <property type="entry name" value="F0_ATP_A_sf"/>
</dbReference>
<evidence type="ECO:0000256" key="8">
    <source>
        <dbReference type="ARBA" id="ARBA00023065"/>
    </source>
</evidence>
<proteinExistence type="inferred from homology"/>
<evidence type="ECO:0000256" key="3">
    <source>
        <dbReference type="ARBA" id="ARBA00022448"/>
    </source>
</evidence>
<dbReference type="GO" id="GO:0042777">
    <property type="term" value="P:proton motive force-driven plasma membrane ATP synthesis"/>
    <property type="evidence" value="ECO:0007669"/>
    <property type="project" value="TreeGrafter"/>
</dbReference>
<evidence type="ECO:0000256" key="5">
    <source>
        <dbReference type="ARBA" id="ARBA00022692"/>
    </source>
</evidence>
<keyword evidence="9 11" id="KW-0472">Membrane</keyword>
<feature type="transmembrane region" description="Helical" evidence="11">
    <location>
        <begin position="26"/>
        <end position="48"/>
    </location>
</feature>
<dbReference type="PANTHER" id="PTHR42823">
    <property type="entry name" value="ATP SYNTHASE SUBUNIT A, CHLOROPLASTIC"/>
    <property type="match status" value="1"/>
</dbReference>